<dbReference type="InterPro" id="IPR002182">
    <property type="entry name" value="NB-ARC"/>
</dbReference>
<sequence length="506" mass="56536">MATYTRIHASSFSFYSAATKRRHDVFLSFRGEDTRYGITKNLHEALVDAGVPTFKDDVNLEKGGEIASDLLKAIQMSRIAIIVFSKNYASSGWCLDELVKIVECRREAGQVILPIFCDVDPCHVLQQMGIFSQALGVHESSGRTQDKLEAWRASLTEAASQPHGFDMQDAATWLQSKFIKEIVKHVFSRYQDAHLSVSIFPPRLDAGKEYMNSLLSVISDDVLIIGICGMDKTAVAKDAYDQNFRRFESNSFIKDVNKMAEQPNGLLALQKRFLSDILAVDNVEIDDVKEGTELIKDVAGRKRVLVILDNVNKLDQLNALARSREWFGSGSRIIITTRDPQLLSVLEVDNVYGAQGIEVIETQFQQNLKMIKDMEEPIRRSYVQAHDRERFLIAEIEALGRKNNAQAQIIADLQHNPNPLNALDSATDVLLDGKGPGDFEGYGDYRALLGFVTENEMVVGDASVNDELKAKMHFLNVGSKFLNEAVSSTESSTKALILRGSEHERL</sequence>
<dbReference type="SUPFAM" id="SSF52200">
    <property type="entry name" value="Toll/Interleukin receptor TIR domain"/>
    <property type="match status" value="1"/>
</dbReference>
<evidence type="ECO:0000259" key="2">
    <source>
        <dbReference type="PROSITE" id="PS50104"/>
    </source>
</evidence>
<dbReference type="Pfam" id="PF00931">
    <property type="entry name" value="NB-ARC"/>
    <property type="match status" value="1"/>
</dbReference>
<evidence type="ECO:0000313" key="4">
    <source>
        <dbReference type="Proteomes" id="UP001457282"/>
    </source>
</evidence>
<dbReference type="AlphaFoldDB" id="A0AAW1WN10"/>
<dbReference type="PANTHER" id="PTHR11017">
    <property type="entry name" value="LEUCINE-RICH REPEAT-CONTAINING PROTEIN"/>
    <property type="match status" value="1"/>
</dbReference>
<dbReference type="Pfam" id="PF01582">
    <property type="entry name" value="TIR"/>
    <property type="match status" value="1"/>
</dbReference>
<protein>
    <recommendedName>
        <fullName evidence="2">TIR domain-containing protein</fullName>
    </recommendedName>
</protein>
<dbReference type="EMBL" id="JBEDUW010000006">
    <property type="protein sequence ID" value="KAK9925151.1"/>
    <property type="molecule type" value="Genomic_DNA"/>
</dbReference>
<feature type="domain" description="TIR" evidence="2">
    <location>
        <begin position="21"/>
        <end position="186"/>
    </location>
</feature>
<dbReference type="InterPro" id="IPR044974">
    <property type="entry name" value="Disease_R_plants"/>
</dbReference>
<proteinExistence type="predicted"/>
<dbReference type="InterPro" id="IPR027417">
    <property type="entry name" value="P-loop_NTPase"/>
</dbReference>
<accession>A0AAW1WN10</accession>
<dbReference type="Gene3D" id="3.40.50.300">
    <property type="entry name" value="P-loop containing nucleotide triphosphate hydrolases"/>
    <property type="match status" value="1"/>
</dbReference>
<dbReference type="FunFam" id="3.40.50.10140:FF:000007">
    <property type="entry name" value="Disease resistance protein (TIR-NBS-LRR class)"/>
    <property type="match status" value="1"/>
</dbReference>
<keyword evidence="1" id="KW-0520">NAD</keyword>
<dbReference type="PROSITE" id="PS50104">
    <property type="entry name" value="TIR"/>
    <property type="match status" value="1"/>
</dbReference>
<dbReference type="GO" id="GO:0043531">
    <property type="term" value="F:ADP binding"/>
    <property type="evidence" value="ECO:0007669"/>
    <property type="project" value="InterPro"/>
</dbReference>
<reference evidence="3 4" key="1">
    <citation type="journal article" date="2023" name="G3 (Bethesda)">
        <title>A chromosome-length genome assembly and annotation of blackberry (Rubus argutus, cv. 'Hillquist').</title>
        <authorList>
            <person name="Bruna T."/>
            <person name="Aryal R."/>
            <person name="Dudchenko O."/>
            <person name="Sargent D.J."/>
            <person name="Mead D."/>
            <person name="Buti M."/>
            <person name="Cavallini A."/>
            <person name="Hytonen T."/>
            <person name="Andres J."/>
            <person name="Pham M."/>
            <person name="Weisz D."/>
            <person name="Mascagni F."/>
            <person name="Usai G."/>
            <person name="Natali L."/>
            <person name="Bassil N."/>
            <person name="Fernandez G.E."/>
            <person name="Lomsadze A."/>
            <person name="Armour M."/>
            <person name="Olukolu B."/>
            <person name="Poorten T."/>
            <person name="Britton C."/>
            <person name="Davik J."/>
            <person name="Ashrafi H."/>
            <person name="Aiden E.L."/>
            <person name="Borodovsky M."/>
            <person name="Worthington M."/>
        </authorList>
    </citation>
    <scope>NUCLEOTIDE SEQUENCE [LARGE SCALE GENOMIC DNA]</scope>
    <source>
        <strain evidence="3">PI 553951</strain>
    </source>
</reference>
<evidence type="ECO:0000256" key="1">
    <source>
        <dbReference type="ARBA" id="ARBA00023027"/>
    </source>
</evidence>
<gene>
    <name evidence="3" type="ORF">M0R45_033486</name>
</gene>
<dbReference type="Gene3D" id="3.40.50.10140">
    <property type="entry name" value="Toll/interleukin-1 receptor homology (TIR) domain"/>
    <property type="match status" value="1"/>
</dbReference>
<dbReference type="Proteomes" id="UP001457282">
    <property type="component" value="Unassembled WGS sequence"/>
</dbReference>
<evidence type="ECO:0000313" key="3">
    <source>
        <dbReference type="EMBL" id="KAK9925151.1"/>
    </source>
</evidence>
<dbReference type="SMART" id="SM00255">
    <property type="entry name" value="TIR"/>
    <property type="match status" value="1"/>
</dbReference>
<dbReference type="SUPFAM" id="SSF52540">
    <property type="entry name" value="P-loop containing nucleoside triphosphate hydrolases"/>
    <property type="match status" value="1"/>
</dbReference>
<name>A0AAW1WN10_RUBAR</name>
<dbReference type="InterPro" id="IPR000157">
    <property type="entry name" value="TIR_dom"/>
</dbReference>
<comment type="caution">
    <text evidence="3">The sequence shown here is derived from an EMBL/GenBank/DDBJ whole genome shotgun (WGS) entry which is preliminary data.</text>
</comment>
<dbReference type="InterPro" id="IPR035897">
    <property type="entry name" value="Toll_tir_struct_dom_sf"/>
</dbReference>
<keyword evidence="4" id="KW-1185">Reference proteome</keyword>
<dbReference type="GO" id="GO:0006952">
    <property type="term" value="P:defense response"/>
    <property type="evidence" value="ECO:0007669"/>
    <property type="project" value="InterPro"/>
</dbReference>
<dbReference type="GO" id="GO:0007165">
    <property type="term" value="P:signal transduction"/>
    <property type="evidence" value="ECO:0007669"/>
    <property type="project" value="InterPro"/>
</dbReference>
<organism evidence="3 4">
    <name type="scientific">Rubus argutus</name>
    <name type="common">Southern blackberry</name>
    <dbReference type="NCBI Taxonomy" id="59490"/>
    <lineage>
        <taxon>Eukaryota</taxon>
        <taxon>Viridiplantae</taxon>
        <taxon>Streptophyta</taxon>
        <taxon>Embryophyta</taxon>
        <taxon>Tracheophyta</taxon>
        <taxon>Spermatophyta</taxon>
        <taxon>Magnoliopsida</taxon>
        <taxon>eudicotyledons</taxon>
        <taxon>Gunneridae</taxon>
        <taxon>Pentapetalae</taxon>
        <taxon>rosids</taxon>
        <taxon>fabids</taxon>
        <taxon>Rosales</taxon>
        <taxon>Rosaceae</taxon>
        <taxon>Rosoideae</taxon>
        <taxon>Rosoideae incertae sedis</taxon>
        <taxon>Rubus</taxon>
    </lineage>
</organism>
<dbReference type="PANTHER" id="PTHR11017:SF271">
    <property type="entry name" value="DISEASE RESISTANCE PROTEIN (TIR-NBS-LRR CLASS) FAMILY"/>
    <property type="match status" value="1"/>
</dbReference>